<gene>
    <name evidence="10" type="ORF">FHS31_000358</name>
</gene>
<feature type="domain" description="Oligopeptidase F N-terminal" evidence="9">
    <location>
        <begin position="136"/>
        <end position="203"/>
    </location>
</feature>
<evidence type="ECO:0000256" key="2">
    <source>
        <dbReference type="ARBA" id="ARBA00022723"/>
    </source>
</evidence>
<comment type="similarity">
    <text evidence="6">Belongs to the peptidase M3 family.</text>
</comment>
<evidence type="ECO:0000256" key="6">
    <source>
        <dbReference type="RuleBase" id="RU003435"/>
    </source>
</evidence>
<dbReference type="GO" id="GO:0016787">
    <property type="term" value="F:hydrolase activity"/>
    <property type="evidence" value="ECO:0007669"/>
    <property type="project" value="UniProtKB-KW"/>
</dbReference>
<dbReference type="Pfam" id="PF08439">
    <property type="entry name" value="Peptidase_M3_N"/>
    <property type="match status" value="1"/>
</dbReference>
<organism evidence="10 11">
    <name type="scientific">Sphingomonas vulcanisoli</name>
    <dbReference type="NCBI Taxonomy" id="1658060"/>
    <lineage>
        <taxon>Bacteria</taxon>
        <taxon>Pseudomonadati</taxon>
        <taxon>Pseudomonadota</taxon>
        <taxon>Alphaproteobacteria</taxon>
        <taxon>Sphingomonadales</taxon>
        <taxon>Sphingomonadaceae</taxon>
        <taxon>Sphingomonas</taxon>
    </lineage>
</organism>
<dbReference type="SUPFAM" id="SSF55486">
    <property type="entry name" value="Metalloproteases ('zincins'), catalytic domain"/>
    <property type="match status" value="1"/>
</dbReference>
<keyword evidence="5 6" id="KW-0482">Metalloprotease</keyword>
<dbReference type="EC" id="3.4.24.-" evidence="10"/>
<dbReference type="Proteomes" id="UP000727456">
    <property type="component" value="Unassembled WGS sequence"/>
</dbReference>
<proteinExistence type="inferred from homology"/>
<evidence type="ECO:0000256" key="7">
    <source>
        <dbReference type="SAM" id="SignalP"/>
    </source>
</evidence>
<dbReference type="EMBL" id="JAAOZC010000001">
    <property type="protein sequence ID" value="NIJ06776.1"/>
    <property type="molecule type" value="Genomic_DNA"/>
</dbReference>
<evidence type="ECO:0000313" key="11">
    <source>
        <dbReference type="Proteomes" id="UP000727456"/>
    </source>
</evidence>
<evidence type="ECO:0000256" key="5">
    <source>
        <dbReference type="ARBA" id="ARBA00023049"/>
    </source>
</evidence>
<keyword evidence="2 6" id="KW-0479">Metal-binding</keyword>
<keyword evidence="1 6" id="KW-0645">Protease</keyword>
<feature type="domain" description="Peptidase M3A/M3B catalytic" evidence="8">
    <location>
        <begin position="226"/>
        <end position="604"/>
    </location>
</feature>
<evidence type="ECO:0000256" key="4">
    <source>
        <dbReference type="ARBA" id="ARBA00022833"/>
    </source>
</evidence>
<comment type="cofactor">
    <cofactor evidence="6">
        <name>Zn(2+)</name>
        <dbReference type="ChEBI" id="CHEBI:29105"/>
    </cofactor>
    <text evidence="6">Binds 1 zinc ion.</text>
</comment>
<dbReference type="CDD" id="cd09608">
    <property type="entry name" value="M3B_PepF"/>
    <property type="match status" value="1"/>
</dbReference>
<dbReference type="PANTHER" id="PTHR11804">
    <property type="entry name" value="PROTEASE M3 THIMET OLIGOPEPTIDASE-RELATED"/>
    <property type="match status" value="1"/>
</dbReference>
<reference evidence="10 11" key="1">
    <citation type="submission" date="2020-03" db="EMBL/GenBank/DDBJ databases">
        <title>Genomic Encyclopedia of Type Strains, Phase III (KMG-III): the genomes of soil and plant-associated and newly described type strains.</title>
        <authorList>
            <person name="Whitman W."/>
        </authorList>
    </citation>
    <scope>NUCLEOTIDE SEQUENCE [LARGE SCALE GENOMIC DNA]</scope>
    <source>
        <strain evidence="10 11">CECT 8804</strain>
    </source>
</reference>
<evidence type="ECO:0000313" key="10">
    <source>
        <dbReference type="EMBL" id="NIJ06776.1"/>
    </source>
</evidence>
<dbReference type="Pfam" id="PF01432">
    <property type="entry name" value="Peptidase_M3"/>
    <property type="match status" value="1"/>
</dbReference>
<dbReference type="Gene3D" id="1.10.1370.20">
    <property type="entry name" value="Oligoendopeptidase f, C-terminal domain"/>
    <property type="match status" value="1"/>
</dbReference>
<dbReference type="InterPro" id="IPR001567">
    <property type="entry name" value="Pept_M3A_M3B_dom"/>
</dbReference>
<protein>
    <submittedName>
        <fullName evidence="10">Oligoendopeptidase F</fullName>
        <ecNumber evidence="10">3.4.24.-</ecNumber>
    </submittedName>
</protein>
<dbReference type="Gene3D" id="1.20.140.70">
    <property type="entry name" value="Oligopeptidase f, N-terminal domain"/>
    <property type="match status" value="1"/>
</dbReference>
<accession>A0ABX0TT33</accession>
<dbReference type="InterPro" id="IPR006311">
    <property type="entry name" value="TAT_signal"/>
</dbReference>
<name>A0ABX0TT33_9SPHN</name>
<dbReference type="RefSeq" id="WP_167071427.1">
    <property type="nucleotide sequence ID" value="NZ_JAAOZC010000001.1"/>
</dbReference>
<comment type="caution">
    <text evidence="10">The sequence shown here is derived from an EMBL/GenBank/DDBJ whole genome shotgun (WGS) entry which is preliminary data.</text>
</comment>
<keyword evidence="7" id="KW-0732">Signal</keyword>
<sequence>MTLEMDRRDVIATALVLAAAGGGVAHAATGAGESAAAWDLTEIYPTGAAWDADRQALAALIEKAGSYRGKLGTDAATLRAALQAQSDAALKVSRLYTYASLKADEDVRIAPNQERKQIAMDLYGKFGEAIAFTSPELLAVGKAKVEGFLAADPGLAKFRFQIEDTLRQAPHTLSAEAEQVIAATAVPFSAPSDVHQQLTASDIPRPTVTLSTGKQVRLDDQGYTMYRDAPNRADRKLVFDSFWASYKTFENSMGANMSGQVRTEIFTAKVRKFPTALGAALYGPNIPEGVYRTLVAQANAGLPQFHRYLDLRRRMLKLPDLHYYDIYPSLVSLDRTFTLEEMRSLTLAATKPLGEDYGATFAKATAARWMDPRARTGKAAGAYMNPGAYEVHPYLLLNLSDKYDGLTTYAHEWGHAMHSLLANKAQPFETSNYPTFIAEIASTCHEMLLARFMLANAKTKEEKLFYIGQQLETIRGTFYRQTMFAEFQAAIHDLAEKGEGSSGGRYTEIYLDLLKRYHGPKMELNPVYAAEWEYIPHFYGGFYVFQYATSITAANYWAEQVLTGGAAARDRYLGVLRAGGSDYGYEILRKAGLDMATAAPYQAMVGTFSKLLDQAEALLA</sequence>
<dbReference type="PROSITE" id="PS51318">
    <property type="entry name" value="TAT"/>
    <property type="match status" value="1"/>
</dbReference>
<dbReference type="InterPro" id="IPR013647">
    <property type="entry name" value="OligopepF_N_dom"/>
</dbReference>
<evidence type="ECO:0000256" key="3">
    <source>
        <dbReference type="ARBA" id="ARBA00022801"/>
    </source>
</evidence>
<keyword evidence="3 6" id="KW-0378">Hydrolase</keyword>
<dbReference type="Gene3D" id="1.10.287.830">
    <property type="entry name" value="putative peptidase helix hairpin domain like"/>
    <property type="match status" value="1"/>
</dbReference>
<feature type="chain" id="PRO_5046291969" evidence="7">
    <location>
        <begin position="28"/>
        <end position="620"/>
    </location>
</feature>
<dbReference type="InterPro" id="IPR042088">
    <property type="entry name" value="OligoPept_F_C"/>
</dbReference>
<feature type="signal peptide" evidence="7">
    <location>
        <begin position="1"/>
        <end position="27"/>
    </location>
</feature>
<evidence type="ECO:0000259" key="8">
    <source>
        <dbReference type="Pfam" id="PF01432"/>
    </source>
</evidence>
<dbReference type="PANTHER" id="PTHR11804:SF84">
    <property type="entry name" value="SACCHAROLYSIN"/>
    <property type="match status" value="1"/>
</dbReference>
<evidence type="ECO:0000259" key="9">
    <source>
        <dbReference type="Pfam" id="PF08439"/>
    </source>
</evidence>
<evidence type="ECO:0000256" key="1">
    <source>
        <dbReference type="ARBA" id="ARBA00022670"/>
    </source>
</evidence>
<keyword evidence="11" id="KW-1185">Reference proteome</keyword>
<dbReference type="InterPro" id="IPR045090">
    <property type="entry name" value="Pept_M3A_M3B"/>
</dbReference>
<keyword evidence="4 6" id="KW-0862">Zinc</keyword>